<evidence type="ECO:0000313" key="3">
    <source>
        <dbReference type="Proteomes" id="UP000193642"/>
    </source>
</evidence>
<organism evidence="2 3">
    <name type="scientific">Rhizoclosmatium globosum</name>
    <dbReference type="NCBI Taxonomy" id="329046"/>
    <lineage>
        <taxon>Eukaryota</taxon>
        <taxon>Fungi</taxon>
        <taxon>Fungi incertae sedis</taxon>
        <taxon>Chytridiomycota</taxon>
        <taxon>Chytridiomycota incertae sedis</taxon>
        <taxon>Chytridiomycetes</taxon>
        <taxon>Chytridiales</taxon>
        <taxon>Chytriomycetaceae</taxon>
        <taxon>Rhizoclosmatium</taxon>
    </lineage>
</organism>
<comment type="caution">
    <text evidence="2">The sequence shown here is derived from an EMBL/GenBank/DDBJ whole genome shotgun (WGS) entry which is preliminary data.</text>
</comment>
<evidence type="ECO:0000313" key="2">
    <source>
        <dbReference type="EMBL" id="ORY38192.1"/>
    </source>
</evidence>
<keyword evidence="3" id="KW-1185">Reference proteome</keyword>
<accession>A0A1Y2BTW0</accession>
<dbReference type="AlphaFoldDB" id="A0A1Y2BTW0"/>
<name>A0A1Y2BTW0_9FUNG</name>
<dbReference type="PANTHER" id="PTHR31909">
    <property type="entry name" value="CHROMOSOME 20 ORF85 FAMILY MEMBER"/>
    <property type="match status" value="1"/>
</dbReference>
<proteinExistence type="predicted"/>
<sequence>MASNAKQPRIRNAVHDAAIWRQTVHYELTTAKNWDRYWGFMRDAMIENEESIKSVRQAKGKKHQILPPIKKPTLPKPTPSPTKNQHPNIHRDFPQNDHPIVSDFLITYKVPEIIRTRLPAQKYRVPCTTSSEVGWIWGNAQEEAKPFDGDTVTGLSRKAKFHTLERFPREAYGKGDVLKWWGGTRESMP</sequence>
<dbReference type="Proteomes" id="UP000193642">
    <property type="component" value="Unassembled WGS sequence"/>
</dbReference>
<feature type="region of interest" description="Disordered" evidence="1">
    <location>
        <begin position="58"/>
        <end position="94"/>
    </location>
</feature>
<dbReference type="OrthoDB" id="426070at2759"/>
<dbReference type="Pfam" id="PF14945">
    <property type="entry name" value="LLC1"/>
    <property type="match status" value="1"/>
</dbReference>
<dbReference type="InterPro" id="IPR020339">
    <property type="entry name" value="C20orf85-like"/>
</dbReference>
<gene>
    <name evidence="2" type="ORF">BCR33DRAFT_720900</name>
</gene>
<evidence type="ECO:0000256" key="1">
    <source>
        <dbReference type="SAM" id="MobiDB-lite"/>
    </source>
</evidence>
<dbReference type="EMBL" id="MCGO01000045">
    <property type="protein sequence ID" value="ORY38192.1"/>
    <property type="molecule type" value="Genomic_DNA"/>
</dbReference>
<dbReference type="PANTHER" id="PTHR31909:SF3">
    <property type="entry name" value="SIMILAR TO PROTEIN C20ORF85 HOMOLOG"/>
    <property type="match status" value="1"/>
</dbReference>
<protein>
    <submittedName>
        <fullName evidence="2">Uncharacterized protein</fullName>
    </submittedName>
</protein>
<reference evidence="2 3" key="1">
    <citation type="submission" date="2016-07" db="EMBL/GenBank/DDBJ databases">
        <title>Pervasive Adenine N6-methylation of Active Genes in Fungi.</title>
        <authorList>
            <consortium name="DOE Joint Genome Institute"/>
            <person name="Mondo S.J."/>
            <person name="Dannebaum R.O."/>
            <person name="Kuo R.C."/>
            <person name="Labutti K."/>
            <person name="Haridas S."/>
            <person name="Kuo A."/>
            <person name="Salamov A."/>
            <person name="Ahrendt S.R."/>
            <person name="Lipzen A."/>
            <person name="Sullivan W."/>
            <person name="Andreopoulos W.B."/>
            <person name="Clum A."/>
            <person name="Lindquist E."/>
            <person name="Daum C."/>
            <person name="Ramamoorthy G.K."/>
            <person name="Gryganskyi A."/>
            <person name="Culley D."/>
            <person name="Magnuson J.K."/>
            <person name="James T.Y."/>
            <person name="O'Malley M.A."/>
            <person name="Stajich J.E."/>
            <person name="Spatafora J.W."/>
            <person name="Visel A."/>
            <person name="Grigoriev I.V."/>
        </authorList>
    </citation>
    <scope>NUCLEOTIDE SEQUENCE [LARGE SCALE GENOMIC DNA]</scope>
    <source>
        <strain evidence="2 3">JEL800</strain>
    </source>
</reference>